<feature type="transmembrane region" description="Helical" evidence="1">
    <location>
        <begin position="23"/>
        <end position="49"/>
    </location>
</feature>
<evidence type="ECO:0000313" key="2">
    <source>
        <dbReference type="EMBL" id="MCG5447047.1"/>
    </source>
</evidence>
<dbReference type="InterPro" id="IPR013024">
    <property type="entry name" value="GGCT-like"/>
</dbReference>
<name>A0ABS9NAP1_9ACTN</name>
<reference evidence="2 3" key="1">
    <citation type="submission" date="2022-01" db="EMBL/GenBank/DDBJ databases">
        <authorList>
            <person name="Riesco R."/>
            <person name="Trujillo M.E."/>
        </authorList>
    </citation>
    <scope>NUCLEOTIDE SEQUENCE [LARGE SCALE GENOMIC DNA]</scope>
    <source>
        <strain evidence="2 3">NIE79</strain>
    </source>
</reference>
<evidence type="ECO:0000256" key="1">
    <source>
        <dbReference type="SAM" id="Phobius"/>
    </source>
</evidence>
<organism evidence="2 3">
    <name type="scientific">Micromonospora trifolii</name>
    <dbReference type="NCBI Taxonomy" id="2911208"/>
    <lineage>
        <taxon>Bacteria</taxon>
        <taxon>Bacillati</taxon>
        <taxon>Actinomycetota</taxon>
        <taxon>Actinomycetes</taxon>
        <taxon>Micromonosporales</taxon>
        <taxon>Micromonosporaceae</taxon>
        <taxon>Micromonospora</taxon>
    </lineage>
</organism>
<proteinExistence type="predicted"/>
<comment type="caution">
    <text evidence="2">The sequence shown here is derived from an EMBL/GenBank/DDBJ whole genome shotgun (WGS) entry which is preliminary data.</text>
</comment>
<keyword evidence="1" id="KW-0812">Transmembrane</keyword>
<keyword evidence="3" id="KW-1185">Reference proteome</keyword>
<protein>
    <recommendedName>
        <fullName evidence="4">Gamma-glutamylcyclotransferase</fullName>
    </recommendedName>
</protein>
<feature type="transmembrane region" description="Helical" evidence="1">
    <location>
        <begin position="92"/>
        <end position="118"/>
    </location>
</feature>
<dbReference type="EMBL" id="JAKKFD010000066">
    <property type="protein sequence ID" value="MCG5447047.1"/>
    <property type="molecule type" value="Genomic_DNA"/>
</dbReference>
<evidence type="ECO:0000313" key="3">
    <source>
        <dbReference type="Proteomes" id="UP001201629"/>
    </source>
</evidence>
<dbReference type="CDD" id="cd06661">
    <property type="entry name" value="GGCT_like"/>
    <property type="match status" value="1"/>
</dbReference>
<dbReference type="Proteomes" id="UP001201629">
    <property type="component" value="Unassembled WGS sequence"/>
</dbReference>
<sequence length="510" mass="56312">MRTNWPGSHPVIRRAGRFWVARASAWQLVTALVLFVAAVSAAFTVAAMLTTGPEPTDSGGPNGFPQTWLATARSLLGAEDFPRQDGNTWHEFLATLASLLGAVTPAAIIGIVMIRVFATEFFTWRAKGSLSSLAELRSDTAGPVQVSTDGIIAIRFYKKIHGVTLSDIRARAYLAFRSTSLIDGSTFFKREQLQVLSPEATEVEERVWPRVDSCMPLTLWIPLKAPLRDGRATSVQGRQLDSRTFHIFVVVEARVAGLNISVHDQHSYALAKDFHEGRAVPIEPDLTRRPRDWRGWDRFDEPATYGIFAYGSLVAPETVSDLLGRPAREGVDYCRATLDGWRRTWSVCTDNTGPGRIRYQDLASGDEPEIQVLFLNAEPDAAAPAALDGILILVRGEQLVELDKREGNYHRTVLTTGLSVPAGTVVPDVVWIYTGRQEQVDRARQGIVMGTARIRQEYLDSVCKAHARHQGLLENLERYTSTPPGVSVVSLRRIELPATQAAPPQQRKPA</sequence>
<dbReference type="RefSeq" id="WP_238681901.1">
    <property type="nucleotide sequence ID" value="NZ_JAKKFD010000066.1"/>
</dbReference>
<accession>A0ABS9NAP1</accession>
<dbReference type="Gene3D" id="3.10.490.10">
    <property type="entry name" value="Gamma-glutamyl cyclotransferase-like"/>
    <property type="match status" value="1"/>
</dbReference>
<keyword evidence="1" id="KW-0472">Membrane</keyword>
<keyword evidence="1" id="KW-1133">Transmembrane helix</keyword>
<gene>
    <name evidence="2" type="ORF">NIE79_005786</name>
</gene>
<evidence type="ECO:0008006" key="4">
    <source>
        <dbReference type="Google" id="ProtNLM"/>
    </source>
</evidence>